<organism evidence="4 5">
    <name type="scientific">Trueperella pecoris</name>
    <dbReference type="NCBI Taxonomy" id="2733571"/>
    <lineage>
        <taxon>Bacteria</taxon>
        <taxon>Bacillati</taxon>
        <taxon>Actinomycetota</taxon>
        <taxon>Actinomycetes</taxon>
        <taxon>Actinomycetales</taxon>
        <taxon>Actinomycetaceae</taxon>
        <taxon>Trueperella</taxon>
    </lineage>
</organism>
<feature type="domain" description="HTH tetR-type" evidence="3">
    <location>
        <begin position="10"/>
        <end position="70"/>
    </location>
</feature>
<reference evidence="4 5" key="1">
    <citation type="submission" date="2020-10" db="EMBL/GenBank/DDBJ databases">
        <title>Trueperella pecoris sp. nov. isolated from bovine and porcine specimens.</title>
        <authorList>
            <person name="Schoenecker L."/>
            <person name="Schnydrig P."/>
            <person name="Brodard I."/>
            <person name="Thomann A."/>
            <person name="Hemphill A."/>
            <person name="Rodriguez-Campos S."/>
            <person name="Perreten V."/>
            <person name="Jores J."/>
            <person name="Kittl S."/>
        </authorList>
    </citation>
    <scope>NUCLEOTIDE SEQUENCE [LARGE SCALE GENOMIC DNA]</scope>
    <source>
        <strain evidence="4 5">19OD0592</strain>
    </source>
</reference>
<sequence length="225" mass="25077">MADVNDPRYVRVRAQLNDAALRLALAKPADAITVAELSREAGISRTTFYQHGDSPAQFIADAVVDILQPFLDELTGAIATAGDDYLLRWREIYIRMLTELLNHRQILGALFGGEGQPVIVGHITRRLTLTFVAYVDEFKSRLEGESVSELWTEMASTQQVYNLVSVLVSWLSTGMKESPDVVVNTYLSLAPPWQLARFQADGSLSLRRSRLVSDIVAEAYNKPHL</sequence>
<dbReference type="Proteomes" id="UP000594961">
    <property type="component" value="Chromosome"/>
</dbReference>
<dbReference type="InterPro" id="IPR039532">
    <property type="entry name" value="TetR_C_Firmicutes"/>
</dbReference>
<dbReference type="AlphaFoldDB" id="A0A7M1R2M2"/>
<dbReference type="Pfam" id="PF00440">
    <property type="entry name" value="TetR_N"/>
    <property type="match status" value="1"/>
</dbReference>
<dbReference type="PROSITE" id="PS50977">
    <property type="entry name" value="HTH_TETR_2"/>
    <property type="match status" value="1"/>
</dbReference>
<dbReference type="InterPro" id="IPR001647">
    <property type="entry name" value="HTH_TetR"/>
</dbReference>
<evidence type="ECO:0000313" key="5">
    <source>
        <dbReference type="Proteomes" id="UP000594961"/>
    </source>
</evidence>
<evidence type="ECO:0000259" key="3">
    <source>
        <dbReference type="PROSITE" id="PS50977"/>
    </source>
</evidence>
<dbReference type="InterPro" id="IPR050624">
    <property type="entry name" value="HTH-type_Tx_Regulator"/>
</dbReference>
<dbReference type="EMBL" id="CP063212">
    <property type="protein sequence ID" value="QOR47954.1"/>
    <property type="molecule type" value="Genomic_DNA"/>
</dbReference>
<evidence type="ECO:0000313" key="4">
    <source>
        <dbReference type="EMBL" id="QOR47954.1"/>
    </source>
</evidence>
<name>A0A7M1R2M2_9ACTO</name>
<accession>A0A7M1R2M2</accession>
<evidence type="ECO:0000256" key="1">
    <source>
        <dbReference type="ARBA" id="ARBA00023125"/>
    </source>
</evidence>
<dbReference type="PANTHER" id="PTHR43479:SF11">
    <property type="entry name" value="ACREF_ENVCD OPERON REPRESSOR-RELATED"/>
    <property type="match status" value="1"/>
</dbReference>
<feature type="DNA-binding region" description="H-T-H motif" evidence="2">
    <location>
        <begin position="33"/>
        <end position="52"/>
    </location>
</feature>
<keyword evidence="1 2" id="KW-0238">DNA-binding</keyword>
<dbReference type="GO" id="GO:0003677">
    <property type="term" value="F:DNA binding"/>
    <property type="evidence" value="ECO:0007669"/>
    <property type="project" value="UniProtKB-UniRule"/>
</dbReference>
<evidence type="ECO:0000256" key="2">
    <source>
        <dbReference type="PROSITE-ProRule" id="PRU00335"/>
    </source>
</evidence>
<dbReference type="Pfam" id="PF14278">
    <property type="entry name" value="TetR_C_8"/>
    <property type="match status" value="1"/>
</dbReference>
<gene>
    <name evidence="4" type="ORF">INS90_01205</name>
</gene>
<protein>
    <submittedName>
        <fullName evidence="4">TetR/AcrR family transcriptional regulator</fullName>
    </submittedName>
</protein>
<dbReference type="PANTHER" id="PTHR43479">
    <property type="entry name" value="ACREF/ENVCD OPERON REPRESSOR-RELATED"/>
    <property type="match status" value="1"/>
</dbReference>
<dbReference type="RefSeq" id="WP_197553780.1">
    <property type="nucleotide sequence ID" value="NZ_CP063212.1"/>
</dbReference>
<dbReference type="SUPFAM" id="SSF46689">
    <property type="entry name" value="Homeodomain-like"/>
    <property type="match status" value="1"/>
</dbReference>
<dbReference type="Gene3D" id="1.10.357.10">
    <property type="entry name" value="Tetracycline Repressor, domain 2"/>
    <property type="match status" value="1"/>
</dbReference>
<proteinExistence type="predicted"/>
<dbReference type="InterPro" id="IPR009057">
    <property type="entry name" value="Homeodomain-like_sf"/>
</dbReference>